<comment type="cofactor">
    <cofactor evidence="1">
        <name>heme b</name>
        <dbReference type="ChEBI" id="CHEBI:60344"/>
    </cofactor>
</comment>
<dbReference type="EMBL" id="JAMQGP010000010">
    <property type="protein sequence ID" value="MCM2681346.1"/>
    <property type="molecule type" value="Genomic_DNA"/>
</dbReference>
<sequence length="292" mass="31896">MQSGILQPLPKHGCYLSFDKLPEVTLKEALHCLQQSEIETQHVFGIGPALIPTIAETQIDLATFPAMSGSGVNVPSTQNDVWIWLRGDSPGELAIEAQFLASELSECFDLVHQTQAFLHDSGRDLTGYEDGTENPTGDDAMAAAIVAGQGQGLDGGSYVAVQQWVHDLARFSMHSQPEKDHMIGRRLSDNEELDDAPDSAHVKRTAQESFAPEAFMVRRSMAWAEGPDAGLMFVAFGHSHQAFEQQMVRMAGLEDGIVDALFNFTRPITGGYYWCPPLQGDGVDWSICLGDD</sequence>
<accession>A0AA41WA29</accession>
<evidence type="ECO:0000256" key="3">
    <source>
        <dbReference type="ARBA" id="ARBA00022723"/>
    </source>
</evidence>
<dbReference type="PROSITE" id="PS51404">
    <property type="entry name" value="DYP_PEROXIDASE"/>
    <property type="match status" value="1"/>
</dbReference>
<reference evidence="7 8" key="1">
    <citation type="journal article" date="2013" name="Antonie Van Leeuwenhoek">
        <title>Echinimonas agarilytica gen. nov., sp. nov., a new gammaproteobacterium isolated from the sea urchin Strongylocentrotus intermedius.</title>
        <authorList>
            <person name="Nedashkovskaya O.I."/>
            <person name="Stenkova A.M."/>
            <person name="Zhukova N.V."/>
            <person name="Van Trappen S."/>
            <person name="Lee J.S."/>
            <person name="Kim S.B."/>
        </authorList>
    </citation>
    <scope>NUCLEOTIDE SEQUENCE [LARGE SCALE GENOMIC DNA]</scope>
    <source>
        <strain evidence="7 8">KMM 6351</strain>
    </source>
</reference>
<dbReference type="InterPro" id="IPR048328">
    <property type="entry name" value="Dyp_perox_C"/>
</dbReference>
<keyword evidence="4" id="KW-0560">Oxidoreductase</keyword>
<dbReference type="AlphaFoldDB" id="A0AA41WA29"/>
<name>A0AA41WA29_9GAMM</name>
<dbReference type="RefSeq" id="WP_251262827.1">
    <property type="nucleotide sequence ID" value="NZ_JAMQGP010000010.1"/>
</dbReference>
<feature type="domain" description="Dyp-type peroxidase C-terminal" evidence="6">
    <location>
        <begin position="123"/>
        <end position="278"/>
    </location>
</feature>
<evidence type="ECO:0000313" key="7">
    <source>
        <dbReference type="EMBL" id="MCM2681346.1"/>
    </source>
</evidence>
<evidence type="ECO:0000313" key="8">
    <source>
        <dbReference type="Proteomes" id="UP001165393"/>
    </source>
</evidence>
<keyword evidence="2 7" id="KW-0575">Peroxidase</keyword>
<dbReference type="NCBIfam" id="TIGR01413">
    <property type="entry name" value="Dyp_perox_fam"/>
    <property type="match status" value="1"/>
</dbReference>
<dbReference type="Proteomes" id="UP001165393">
    <property type="component" value="Unassembled WGS sequence"/>
</dbReference>
<keyword evidence="5" id="KW-0408">Iron</keyword>
<organism evidence="7 8">
    <name type="scientific">Echinimonas agarilytica</name>
    <dbReference type="NCBI Taxonomy" id="1215918"/>
    <lineage>
        <taxon>Bacteria</taxon>
        <taxon>Pseudomonadati</taxon>
        <taxon>Pseudomonadota</taxon>
        <taxon>Gammaproteobacteria</taxon>
        <taxon>Alteromonadales</taxon>
        <taxon>Echinimonadaceae</taxon>
        <taxon>Echinimonas</taxon>
    </lineage>
</organism>
<keyword evidence="3" id="KW-0479">Metal-binding</keyword>
<keyword evidence="8" id="KW-1185">Reference proteome</keyword>
<evidence type="ECO:0000256" key="1">
    <source>
        <dbReference type="ARBA" id="ARBA00001970"/>
    </source>
</evidence>
<dbReference type="InterPro" id="IPR011008">
    <property type="entry name" value="Dimeric_a/b-barrel"/>
</dbReference>
<dbReference type="GO" id="GO:0046872">
    <property type="term" value="F:metal ion binding"/>
    <property type="evidence" value="ECO:0007669"/>
    <property type="project" value="UniProtKB-KW"/>
</dbReference>
<evidence type="ECO:0000256" key="2">
    <source>
        <dbReference type="ARBA" id="ARBA00022559"/>
    </source>
</evidence>
<gene>
    <name evidence="7" type="ORF">NAF29_16985</name>
</gene>
<proteinExistence type="predicted"/>
<comment type="caution">
    <text evidence="7">The sequence shown here is derived from an EMBL/GenBank/DDBJ whole genome shotgun (WGS) entry which is preliminary data.</text>
</comment>
<dbReference type="GO" id="GO:0005829">
    <property type="term" value="C:cytosol"/>
    <property type="evidence" value="ECO:0007669"/>
    <property type="project" value="TreeGrafter"/>
</dbReference>
<dbReference type="PANTHER" id="PTHR30521:SF0">
    <property type="entry name" value="DYP-TYPE PEROXIDASE FAMILY PROTEIN"/>
    <property type="match status" value="1"/>
</dbReference>
<protein>
    <submittedName>
        <fullName evidence="7">Dyp-type peroxidase</fullName>
    </submittedName>
</protein>
<evidence type="ECO:0000256" key="4">
    <source>
        <dbReference type="ARBA" id="ARBA00023002"/>
    </source>
</evidence>
<evidence type="ECO:0000259" key="6">
    <source>
        <dbReference type="Pfam" id="PF20628"/>
    </source>
</evidence>
<evidence type="ECO:0000256" key="5">
    <source>
        <dbReference type="ARBA" id="ARBA00023004"/>
    </source>
</evidence>
<dbReference type="PANTHER" id="PTHR30521">
    <property type="entry name" value="DEFERROCHELATASE/PEROXIDASE"/>
    <property type="match status" value="1"/>
</dbReference>
<dbReference type="SUPFAM" id="SSF54909">
    <property type="entry name" value="Dimeric alpha+beta barrel"/>
    <property type="match status" value="1"/>
</dbReference>
<dbReference type="GO" id="GO:0004601">
    <property type="term" value="F:peroxidase activity"/>
    <property type="evidence" value="ECO:0007669"/>
    <property type="project" value="UniProtKB-KW"/>
</dbReference>
<dbReference type="InterPro" id="IPR006314">
    <property type="entry name" value="Dyp_peroxidase"/>
</dbReference>
<dbReference type="GO" id="GO:0020037">
    <property type="term" value="F:heme binding"/>
    <property type="evidence" value="ECO:0007669"/>
    <property type="project" value="InterPro"/>
</dbReference>
<dbReference type="Pfam" id="PF20628">
    <property type="entry name" value="Dyp_perox_C"/>
    <property type="match status" value="1"/>
</dbReference>